<dbReference type="Proteomes" id="UP001148838">
    <property type="component" value="Unassembled WGS sequence"/>
</dbReference>
<feature type="region of interest" description="Disordered" evidence="1">
    <location>
        <begin position="88"/>
        <end position="129"/>
    </location>
</feature>
<organism evidence="2 3">
    <name type="scientific">Periplaneta americana</name>
    <name type="common">American cockroach</name>
    <name type="synonym">Blatta americana</name>
    <dbReference type="NCBI Taxonomy" id="6978"/>
    <lineage>
        <taxon>Eukaryota</taxon>
        <taxon>Metazoa</taxon>
        <taxon>Ecdysozoa</taxon>
        <taxon>Arthropoda</taxon>
        <taxon>Hexapoda</taxon>
        <taxon>Insecta</taxon>
        <taxon>Pterygota</taxon>
        <taxon>Neoptera</taxon>
        <taxon>Polyneoptera</taxon>
        <taxon>Dictyoptera</taxon>
        <taxon>Blattodea</taxon>
        <taxon>Blattoidea</taxon>
        <taxon>Blattidae</taxon>
        <taxon>Blattinae</taxon>
        <taxon>Periplaneta</taxon>
    </lineage>
</organism>
<accession>A0ABQ8SQ27</accession>
<name>A0ABQ8SQ27_PERAM</name>
<dbReference type="EMBL" id="JAJSOF020000023">
    <property type="protein sequence ID" value="KAJ4436103.1"/>
    <property type="molecule type" value="Genomic_DNA"/>
</dbReference>
<feature type="compositionally biased region" description="Polar residues" evidence="1">
    <location>
        <begin position="103"/>
        <end position="117"/>
    </location>
</feature>
<protein>
    <submittedName>
        <fullName evidence="2">Uncharacterized protein</fullName>
    </submittedName>
</protein>
<evidence type="ECO:0000313" key="2">
    <source>
        <dbReference type="EMBL" id="KAJ4436103.1"/>
    </source>
</evidence>
<sequence length="134" mass="15606">MRREKKFRPLCKLLNAVKKKIQFNDRKDTFWNLSVLKQMTAQSITEISKEVWIKCCQSVKHIEDEYWRRDVLMEEEVERVVINIGIVSSDEECDEDEMDYNRPDSSTDTADQGSSTDSADEIETSATGIHILLE</sequence>
<evidence type="ECO:0000256" key="1">
    <source>
        <dbReference type="SAM" id="MobiDB-lite"/>
    </source>
</evidence>
<proteinExistence type="predicted"/>
<gene>
    <name evidence="2" type="ORF">ANN_18730</name>
</gene>
<keyword evidence="3" id="KW-1185">Reference proteome</keyword>
<reference evidence="2 3" key="1">
    <citation type="journal article" date="2022" name="Allergy">
        <title>Genome assembly and annotation of Periplaneta americana reveal a comprehensive cockroach allergen profile.</title>
        <authorList>
            <person name="Wang L."/>
            <person name="Xiong Q."/>
            <person name="Saelim N."/>
            <person name="Wang L."/>
            <person name="Nong W."/>
            <person name="Wan A.T."/>
            <person name="Shi M."/>
            <person name="Liu X."/>
            <person name="Cao Q."/>
            <person name="Hui J.H.L."/>
            <person name="Sookrung N."/>
            <person name="Leung T.F."/>
            <person name="Tungtrongchitr A."/>
            <person name="Tsui S.K.W."/>
        </authorList>
    </citation>
    <scope>NUCLEOTIDE SEQUENCE [LARGE SCALE GENOMIC DNA]</scope>
    <source>
        <strain evidence="2">PWHHKU_190912</strain>
    </source>
</reference>
<evidence type="ECO:0000313" key="3">
    <source>
        <dbReference type="Proteomes" id="UP001148838"/>
    </source>
</evidence>
<comment type="caution">
    <text evidence="2">The sequence shown here is derived from an EMBL/GenBank/DDBJ whole genome shotgun (WGS) entry which is preliminary data.</text>
</comment>
<feature type="compositionally biased region" description="Acidic residues" evidence="1">
    <location>
        <begin position="89"/>
        <end position="98"/>
    </location>
</feature>